<dbReference type="EMBL" id="MN739879">
    <property type="protein sequence ID" value="QHT75534.1"/>
    <property type="molecule type" value="Genomic_DNA"/>
</dbReference>
<accession>A0A6C0H4R5</accession>
<proteinExistence type="predicted"/>
<dbReference type="AlphaFoldDB" id="A0A6C0H4R5"/>
<sequence length="475" mass="57893">MKRVSDDIIHNIIFKYSNFIIHLNKKNKNLLLYIISLKSETDITKWVMDICFEHNINTVYSNYYTDFVLDLKDEITELNESIDKLNFEKLIFDKNEFIKSVSNIPNCIIIRKYMLNDVVNRFIDRKYQYFMDIYYTNFKNKITSLISNNKKLLDNYLTYLKLSEKIYHPYITINGSKKYFKHNYIIKNTFNDCLFNDVIEESQNDKSIVYDYDCFLSKLNDRYVGLSDNDVLNRYNIFILDSYIKKQNEFIDDIIVDNLFVNIIDILLCPIKFDEYIRNHYDDYNKFKQINSILTIKKNINKKYKYINSLYYKEFIYYYTSDLDHFLNSINIDKDNIKILFNLFNFNNYVKLNYDDYCNTFASHYHIIITIKNKIELKYNKLFMFFYDLFDKYVSCQTLNESNKLFDCPNLQIYYDDYNYNYFCNQQELNNFIILYKKIDPFYSENNNEINSKKRKKMSDLENYLTNLNKNQKII</sequence>
<evidence type="ECO:0000313" key="1">
    <source>
        <dbReference type="EMBL" id="QHT75534.1"/>
    </source>
</evidence>
<name>A0A6C0H4R5_9ZZZZ</name>
<protein>
    <submittedName>
        <fullName evidence="1">Uncharacterized protein</fullName>
    </submittedName>
</protein>
<organism evidence="1">
    <name type="scientific">viral metagenome</name>
    <dbReference type="NCBI Taxonomy" id="1070528"/>
    <lineage>
        <taxon>unclassified sequences</taxon>
        <taxon>metagenomes</taxon>
        <taxon>organismal metagenomes</taxon>
    </lineage>
</organism>
<reference evidence="1" key="1">
    <citation type="journal article" date="2020" name="Nature">
        <title>Giant virus diversity and host interactions through global metagenomics.</title>
        <authorList>
            <person name="Schulz F."/>
            <person name="Roux S."/>
            <person name="Paez-Espino D."/>
            <person name="Jungbluth S."/>
            <person name="Walsh D.A."/>
            <person name="Denef V.J."/>
            <person name="McMahon K.D."/>
            <person name="Konstantinidis K.T."/>
            <person name="Eloe-Fadrosh E.A."/>
            <person name="Kyrpides N.C."/>
            <person name="Woyke T."/>
        </authorList>
    </citation>
    <scope>NUCLEOTIDE SEQUENCE</scope>
    <source>
        <strain evidence="1">GVMAG-M-3300023179-71</strain>
    </source>
</reference>